<feature type="transmembrane region" description="Helical" evidence="1">
    <location>
        <begin position="90"/>
        <end position="110"/>
    </location>
</feature>
<reference evidence="3" key="2">
    <citation type="submission" date="2020-08" db="EMBL/GenBank/DDBJ databases">
        <authorList>
            <person name="Kikuchi T."/>
        </authorList>
    </citation>
    <scope>NUCLEOTIDE SEQUENCE</scope>
    <source>
        <strain evidence="2">Ka4C1</strain>
    </source>
</reference>
<feature type="transmembrane region" description="Helical" evidence="1">
    <location>
        <begin position="215"/>
        <end position="234"/>
    </location>
</feature>
<evidence type="ECO:0000313" key="6">
    <source>
        <dbReference type="WBParaSite" id="BXY_0805800.1"/>
    </source>
</evidence>
<dbReference type="Proteomes" id="UP000582659">
    <property type="component" value="Unassembled WGS sequence"/>
</dbReference>
<feature type="transmembrane region" description="Helical" evidence="1">
    <location>
        <begin position="183"/>
        <end position="203"/>
    </location>
</feature>
<dbReference type="EMBL" id="CAJFDI010000004">
    <property type="protein sequence ID" value="CAD5227324.1"/>
    <property type="molecule type" value="Genomic_DNA"/>
</dbReference>
<protein>
    <submittedName>
        <fullName evidence="2">(pine wood nematode) hypothetical protein</fullName>
    </submittedName>
</protein>
<feature type="transmembrane region" description="Helical" evidence="1">
    <location>
        <begin position="130"/>
        <end position="149"/>
    </location>
</feature>
<dbReference type="SMR" id="A0A1I7S4X4"/>
<feature type="transmembrane region" description="Helical" evidence="1">
    <location>
        <begin position="16"/>
        <end position="41"/>
    </location>
</feature>
<dbReference type="EMBL" id="CAJFCV020000004">
    <property type="protein sequence ID" value="CAG9117470.1"/>
    <property type="molecule type" value="Genomic_DNA"/>
</dbReference>
<gene>
    <name evidence="2" type="ORF">BXYJ_LOCUS9869</name>
</gene>
<evidence type="ECO:0000313" key="3">
    <source>
        <dbReference type="EMBL" id="CAG9117470.1"/>
    </source>
</evidence>
<keyword evidence="5" id="KW-1185">Reference proteome</keyword>
<keyword evidence="1" id="KW-0472">Membrane</keyword>
<evidence type="ECO:0000256" key="1">
    <source>
        <dbReference type="SAM" id="Phobius"/>
    </source>
</evidence>
<feature type="transmembrane region" description="Helical" evidence="1">
    <location>
        <begin position="246"/>
        <end position="268"/>
    </location>
</feature>
<dbReference type="WBParaSite" id="BXY_0805800.1">
    <property type="protein sequence ID" value="BXY_0805800.1"/>
    <property type="gene ID" value="BXY_0805800"/>
</dbReference>
<dbReference type="AlphaFoldDB" id="A0A1I7S4X4"/>
<reference evidence="6" key="1">
    <citation type="submission" date="2016-11" db="UniProtKB">
        <authorList>
            <consortium name="WormBaseParasite"/>
        </authorList>
    </citation>
    <scope>IDENTIFICATION</scope>
</reference>
<name>A0A1I7S4X4_BURXY</name>
<keyword evidence="1" id="KW-1133">Transmembrane helix</keyword>
<evidence type="ECO:0000313" key="5">
    <source>
        <dbReference type="Proteomes" id="UP000659654"/>
    </source>
</evidence>
<evidence type="ECO:0000313" key="4">
    <source>
        <dbReference type="Proteomes" id="UP000095284"/>
    </source>
</evidence>
<organism evidence="4 6">
    <name type="scientific">Bursaphelenchus xylophilus</name>
    <name type="common">Pinewood nematode worm</name>
    <name type="synonym">Aphelenchoides xylophilus</name>
    <dbReference type="NCBI Taxonomy" id="6326"/>
    <lineage>
        <taxon>Eukaryota</taxon>
        <taxon>Metazoa</taxon>
        <taxon>Ecdysozoa</taxon>
        <taxon>Nematoda</taxon>
        <taxon>Chromadorea</taxon>
        <taxon>Rhabditida</taxon>
        <taxon>Tylenchina</taxon>
        <taxon>Tylenchomorpha</taxon>
        <taxon>Aphelenchoidea</taxon>
        <taxon>Aphelenchoididae</taxon>
        <taxon>Bursaphelenchus</taxon>
    </lineage>
</organism>
<keyword evidence="1" id="KW-0812">Transmembrane</keyword>
<proteinExistence type="predicted"/>
<accession>A0A1I7S4X4</accession>
<dbReference type="Proteomes" id="UP000095284">
    <property type="component" value="Unplaced"/>
</dbReference>
<evidence type="ECO:0000313" key="2">
    <source>
        <dbReference type="EMBL" id="CAD5227324.1"/>
    </source>
</evidence>
<dbReference type="Proteomes" id="UP000659654">
    <property type="component" value="Unassembled WGS sequence"/>
</dbReference>
<sequence>MNATEFILENVEYFRVIYGVPMLVTTTISTVVHAAVINAIIRLKLHRKSPVFRLMFTIELNAFLQIFLFMFFSSVSVFDINAPYFLLKPLSIAMTNLLLTMSCQQICLTFERIWALKDVYSKTKISMTKINIIILFCWLTASFLQSLYFTTTNDYVWYRHLLQFKKFCCDNEFVFFTENLRKVGSVCEVTGNVIVIGLIFYHKRHYKTGSLPREFEVRLIIQNMSLSILLLFPTNYVTLTNTGIPFIVHFVQFAWIVVLSAQPILLILSDVRIWRYCLNFFEIGRRSNQHSTTTISVMSRK</sequence>
<dbReference type="OrthoDB" id="10453521at2759"/>